<dbReference type="Proteomes" id="UP000019140">
    <property type="component" value="Unassembled WGS sequence"/>
</dbReference>
<comment type="caution">
    <text evidence="4">The sequence shown here is derived from an EMBL/GenBank/DDBJ whole genome shotgun (WGS) entry which is preliminary data.</text>
</comment>
<sequence length="297" mass="31170">MASAELQAVIEQLRANPIDPSATVDVLRASFPEAPALEGTTVTPIDVGGVAAEWVVADNAASDQRLLYLHGGGYVICGPATHRDLAGRLSKAAGVSLLVLDYRLAPEHPYPAAVDDALAALRWMKDNGPDGASPASATFVAGDSAGGGLTLATLIAARDTGMPMPNAAVVISGWTDLACTGETIRTRADVDPMVSEPLLRRMAGEYLQGGDPKQPLASPLYADLSRLSPLLMQVGDAEVLLDDTRRVAEKAKAAGVEVTVEVYPDMMHIFQLFAPVLPEGQQAIDRIGAFVKTYVNA</sequence>
<evidence type="ECO:0000256" key="2">
    <source>
        <dbReference type="ARBA" id="ARBA00022801"/>
    </source>
</evidence>
<dbReference type="Pfam" id="PF07859">
    <property type="entry name" value="Abhydrolase_3"/>
    <property type="match status" value="1"/>
</dbReference>
<dbReference type="SUPFAM" id="SSF53474">
    <property type="entry name" value="alpha/beta-Hydrolases"/>
    <property type="match status" value="1"/>
</dbReference>
<feature type="domain" description="Alpha/beta hydrolase fold-3" evidence="3">
    <location>
        <begin position="66"/>
        <end position="271"/>
    </location>
</feature>
<dbReference type="PANTHER" id="PTHR48081">
    <property type="entry name" value="AB HYDROLASE SUPERFAMILY PROTEIN C4A8.06C"/>
    <property type="match status" value="1"/>
</dbReference>
<keyword evidence="5" id="KW-1185">Reference proteome</keyword>
<dbReference type="InterPro" id="IPR050300">
    <property type="entry name" value="GDXG_lipolytic_enzyme"/>
</dbReference>
<dbReference type="PANTHER" id="PTHR48081:SF30">
    <property type="entry name" value="ACETYL-HYDROLASE LIPR-RELATED"/>
    <property type="match status" value="1"/>
</dbReference>
<dbReference type="HOGENOM" id="CLU_012494_13_1_7"/>
<dbReference type="InterPro" id="IPR013094">
    <property type="entry name" value="AB_hydrolase_3"/>
</dbReference>
<dbReference type="AlphaFoldDB" id="W4M703"/>
<dbReference type="PATRIC" id="fig|1429439.4.peg.3630"/>
<evidence type="ECO:0000313" key="5">
    <source>
        <dbReference type="Proteomes" id="UP000019140"/>
    </source>
</evidence>
<keyword evidence="2" id="KW-0378">Hydrolase</keyword>
<dbReference type="EMBL" id="AZHX01000886">
    <property type="protein sequence ID" value="ETX05711.1"/>
    <property type="molecule type" value="Genomic_DNA"/>
</dbReference>
<evidence type="ECO:0000313" key="4">
    <source>
        <dbReference type="EMBL" id="ETX05711.1"/>
    </source>
</evidence>
<protein>
    <recommendedName>
        <fullName evidence="3">Alpha/beta hydrolase fold-3 domain-containing protein</fullName>
    </recommendedName>
</protein>
<dbReference type="GO" id="GO:0004806">
    <property type="term" value="F:triacylglycerol lipase activity"/>
    <property type="evidence" value="ECO:0007669"/>
    <property type="project" value="TreeGrafter"/>
</dbReference>
<accession>W4M703</accession>
<evidence type="ECO:0000256" key="1">
    <source>
        <dbReference type="ARBA" id="ARBA00010515"/>
    </source>
</evidence>
<name>W4M703_9BACT</name>
<dbReference type="InterPro" id="IPR029058">
    <property type="entry name" value="AB_hydrolase_fold"/>
</dbReference>
<organism evidence="4 5">
    <name type="scientific">Candidatus Entotheonella gemina</name>
    <dbReference type="NCBI Taxonomy" id="1429439"/>
    <lineage>
        <taxon>Bacteria</taxon>
        <taxon>Pseudomonadati</taxon>
        <taxon>Nitrospinota/Tectimicrobiota group</taxon>
        <taxon>Candidatus Tectimicrobiota</taxon>
        <taxon>Candidatus Entotheonellia</taxon>
        <taxon>Candidatus Entotheonellales</taxon>
        <taxon>Candidatus Entotheonellaceae</taxon>
        <taxon>Candidatus Entotheonella</taxon>
    </lineage>
</organism>
<evidence type="ECO:0000259" key="3">
    <source>
        <dbReference type="Pfam" id="PF07859"/>
    </source>
</evidence>
<comment type="similarity">
    <text evidence="1">Belongs to the 'GDXG' lipolytic enzyme family.</text>
</comment>
<reference evidence="4 5" key="1">
    <citation type="journal article" date="2014" name="Nature">
        <title>An environmental bacterial taxon with a large and distinct metabolic repertoire.</title>
        <authorList>
            <person name="Wilson M.C."/>
            <person name="Mori T."/>
            <person name="Ruckert C."/>
            <person name="Uria A.R."/>
            <person name="Helf M.J."/>
            <person name="Takada K."/>
            <person name="Gernert C."/>
            <person name="Steffens U.A."/>
            <person name="Heycke N."/>
            <person name="Schmitt S."/>
            <person name="Rinke C."/>
            <person name="Helfrich E.J."/>
            <person name="Brachmann A.O."/>
            <person name="Gurgui C."/>
            <person name="Wakimoto T."/>
            <person name="Kracht M."/>
            <person name="Crusemann M."/>
            <person name="Hentschel U."/>
            <person name="Abe I."/>
            <person name="Matsunaga S."/>
            <person name="Kalinowski J."/>
            <person name="Takeyama H."/>
            <person name="Piel J."/>
        </authorList>
    </citation>
    <scope>NUCLEOTIDE SEQUENCE [LARGE SCALE GENOMIC DNA]</scope>
    <source>
        <strain evidence="5">TSY2</strain>
    </source>
</reference>
<gene>
    <name evidence="4" type="ORF">ETSY2_21370</name>
</gene>
<proteinExistence type="inferred from homology"/>
<dbReference type="Gene3D" id="3.40.50.1820">
    <property type="entry name" value="alpha/beta hydrolase"/>
    <property type="match status" value="1"/>
</dbReference>